<gene>
    <name evidence="6" type="ORF">CEPIT_LOCUS10029</name>
</gene>
<dbReference type="Gene3D" id="3.40.50.150">
    <property type="entry name" value="Vaccinia Virus protein VP39"/>
    <property type="match status" value="1"/>
</dbReference>
<evidence type="ECO:0000256" key="3">
    <source>
        <dbReference type="ARBA" id="ARBA00022679"/>
    </source>
</evidence>
<reference evidence="6" key="1">
    <citation type="submission" date="2022-07" db="EMBL/GenBank/DDBJ databases">
        <authorList>
            <person name="Macas J."/>
            <person name="Novak P."/>
            <person name="Neumann P."/>
        </authorList>
    </citation>
    <scope>NUCLEOTIDE SEQUENCE</scope>
</reference>
<keyword evidence="2" id="KW-0489">Methyltransferase</keyword>
<dbReference type="GO" id="GO:0008168">
    <property type="term" value="F:methyltransferase activity"/>
    <property type="evidence" value="ECO:0007669"/>
    <property type="project" value="UniProtKB-KW"/>
</dbReference>
<dbReference type="EMBL" id="CAMAPF010000057">
    <property type="protein sequence ID" value="CAH9087075.1"/>
    <property type="molecule type" value="Genomic_DNA"/>
</dbReference>
<accession>A0AAV0D2P1</accession>
<comment type="caution">
    <text evidence="6">The sequence shown here is derived from an EMBL/GenBank/DDBJ whole genome shotgun (WGS) entry which is preliminary data.</text>
</comment>
<dbReference type="Gene3D" id="1.10.1200.270">
    <property type="entry name" value="Methyltransferase, alpha-helical capping domain"/>
    <property type="match status" value="1"/>
</dbReference>
<evidence type="ECO:0000256" key="5">
    <source>
        <dbReference type="ARBA" id="ARBA00022842"/>
    </source>
</evidence>
<dbReference type="Pfam" id="PF03492">
    <property type="entry name" value="Methyltransf_7"/>
    <property type="match status" value="1"/>
</dbReference>
<evidence type="ECO:0000256" key="1">
    <source>
        <dbReference type="ARBA" id="ARBA00007967"/>
    </source>
</evidence>
<evidence type="ECO:0000313" key="6">
    <source>
        <dbReference type="EMBL" id="CAH9087075.1"/>
    </source>
</evidence>
<dbReference type="InterPro" id="IPR042086">
    <property type="entry name" value="MeTrfase_capping"/>
</dbReference>
<evidence type="ECO:0000313" key="7">
    <source>
        <dbReference type="Proteomes" id="UP001152523"/>
    </source>
</evidence>
<keyword evidence="7" id="KW-1185">Reference proteome</keyword>
<comment type="similarity">
    <text evidence="1">Belongs to the methyltransferase superfamily. Type-7 methyltransferase family.</text>
</comment>
<dbReference type="GO" id="GO:0046872">
    <property type="term" value="F:metal ion binding"/>
    <property type="evidence" value="ECO:0007669"/>
    <property type="project" value="UniProtKB-KW"/>
</dbReference>
<organism evidence="6 7">
    <name type="scientific">Cuscuta epithymum</name>
    <dbReference type="NCBI Taxonomy" id="186058"/>
    <lineage>
        <taxon>Eukaryota</taxon>
        <taxon>Viridiplantae</taxon>
        <taxon>Streptophyta</taxon>
        <taxon>Embryophyta</taxon>
        <taxon>Tracheophyta</taxon>
        <taxon>Spermatophyta</taxon>
        <taxon>Magnoliopsida</taxon>
        <taxon>eudicotyledons</taxon>
        <taxon>Gunneridae</taxon>
        <taxon>Pentapetalae</taxon>
        <taxon>asterids</taxon>
        <taxon>lamiids</taxon>
        <taxon>Solanales</taxon>
        <taxon>Convolvulaceae</taxon>
        <taxon>Cuscuteae</taxon>
        <taxon>Cuscuta</taxon>
        <taxon>Cuscuta subgen. Cuscuta</taxon>
    </lineage>
</organism>
<dbReference type="AlphaFoldDB" id="A0AAV0D2P1"/>
<keyword evidence="5" id="KW-0460">Magnesium</keyword>
<evidence type="ECO:0008006" key="8">
    <source>
        <dbReference type="Google" id="ProtNLM"/>
    </source>
</evidence>
<keyword evidence="4" id="KW-0479">Metal-binding</keyword>
<evidence type="ECO:0000256" key="4">
    <source>
        <dbReference type="ARBA" id="ARBA00022723"/>
    </source>
</evidence>
<dbReference type="PANTHER" id="PTHR31009">
    <property type="entry name" value="S-ADENOSYL-L-METHIONINE:CARBOXYL METHYLTRANSFERASE FAMILY PROTEIN"/>
    <property type="match status" value="1"/>
</dbReference>
<name>A0AAV0D2P1_9ASTE</name>
<dbReference type="Proteomes" id="UP001152523">
    <property type="component" value="Unassembled WGS sequence"/>
</dbReference>
<proteinExistence type="inferred from homology"/>
<sequence length="365" mass="40894">MDVEKIFHMNGGVGQTSYSKNSSLQKKASEKVKHVTLESIEEVYVTTTPTSLGIADLGCSTGQNALSNVKEMVETVGRTSSALRLPEPEFRVYLNDLPTNDFNAIFQALPEFHHQLRKERGGGGGGPSIYVAAYPGTFYGRLFPENSLHFVYSSNSLHWLSKVPPGLYDSEGRSINKGSIYISEGSPPEVAQAYVDQFNLDFPLFLRLRSAELIVGGKMVLIFLGRESHLHLDRGNSFLWELLVRSFSTLISKGEVEEEKVDSYDVHFYAPSKEEVEDAVKREGSFALEKLEMFETDKEVEDVGKMSHGRRVAMAVRAVQESMLTHHFGEAILEPLFEEYGRLMDLEMAKQEIRPITFVVVLGKL</sequence>
<dbReference type="InterPro" id="IPR005299">
    <property type="entry name" value="MeTrfase_7"/>
</dbReference>
<dbReference type="SUPFAM" id="SSF53335">
    <property type="entry name" value="S-adenosyl-L-methionine-dependent methyltransferases"/>
    <property type="match status" value="1"/>
</dbReference>
<protein>
    <recommendedName>
        <fullName evidence="8">Jasmonate O-methyltransferase</fullName>
    </recommendedName>
</protein>
<dbReference type="GO" id="GO:0032259">
    <property type="term" value="P:methylation"/>
    <property type="evidence" value="ECO:0007669"/>
    <property type="project" value="UniProtKB-KW"/>
</dbReference>
<dbReference type="InterPro" id="IPR029063">
    <property type="entry name" value="SAM-dependent_MTases_sf"/>
</dbReference>
<keyword evidence="3" id="KW-0808">Transferase</keyword>
<evidence type="ECO:0000256" key="2">
    <source>
        <dbReference type="ARBA" id="ARBA00022603"/>
    </source>
</evidence>